<dbReference type="PIRSF" id="PIRSF008757">
    <property type="entry name" value="UCP008757"/>
    <property type="match status" value="1"/>
</dbReference>
<dbReference type="NCBIfam" id="NF002696">
    <property type="entry name" value="PRK02487.1-5"/>
    <property type="match status" value="1"/>
</dbReference>
<proteinExistence type="inferred from homology"/>
<dbReference type="PANTHER" id="PTHR28255">
    <property type="match status" value="1"/>
</dbReference>
<dbReference type="RefSeq" id="WP_367957371.1">
    <property type="nucleotide sequence ID" value="NZ_JBDPGJ010000009.1"/>
</dbReference>
<dbReference type="InterPro" id="IPR010371">
    <property type="entry name" value="YBR137W-like"/>
</dbReference>
<keyword evidence="3" id="KW-1185">Reference proteome</keyword>
<dbReference type="Gene3D" id="3.30.450.150">
    <property type="entry name" value="Haem-degrading domain"/>
    <property type="match status" value="1"/>
</dbReference>
<dbReference type="PANTHER" id="PTHR28255:SF1">
    <property type="entry name" value="UPF0303 PROTEIN YBR137W"/>
    <property type="match status" value="1"/>
</dbReference>
<dbReference type="Pfam" id="PF03928">
    <property type="entry name" value="HbpS-like"/>
    <property type="match status" value="1"/>
</dbReference>
<organism evidence="2 3">
    <name type="scientific">Aquibium pacificus</name>
    <dbReference type="NCBI Taxonomy" id="3153579"/>
    <lineage>
        <taxon>Bacteria</taxon>
        <taxon>Pseudomonadati</taxon>
        <taxon>Pseudomonadota</taxon>
        <taxon>Alphaproteobacteria</taxon>
        <taxon>Hyphomicrobiales</taxon>
        <taxon>Phyllobacteriaceae</taxon>
        <taxon>Aquibium</taxon>
    </lineage>
</organism>
<dbReference type="Proteomes" id="UP001556692">
    <property type="component" value="Unassembled WGS sequence"/>
</dbReference>
<comment type="caution">
    <text evidence="2">The sequence shown here is derived from an EMBL/GenBank/DDBJ whole genome shotgun (WGS) entry which is preliminary data.</text>
</comment>
<accession>A0ABV3ST10</accession>
<sequence>MAVLQAVAACYPVGEAAIVFERFDEEEAFRLGLALRERAVSGNLPIVIDIRTWDRQLFFCATPGSNEGNADWVRRKINVLRRFGRSTYRVALEQNRDDDLFAPRHGLDAKDFVLAGGGFPIRLKNAGIVGCVTVSGLPQREDHALVVEVLCTHLGLDHAALALPTA</sequence>
<comment type="similarity">
    <text evidence="1">Belongs to the UPF0303 family.</text>
</comment>
<dbReference type="HAMAP" id="MF_00761">
    <property type="entry name" value="UPF0303"/>
    <property type="match status" value="1"/>
</dbReference>
<dbReference type="SUPFAM" id="SSF143744">
    <property type="entry name" value="GlcG-like"/>
    <property type="match status" value="1"/>
</dbReference>
<name>A0ABV3ST10_9HYPH</name>
<evidence type="ECO:0000256" key="1">
    <source>
        <dbReference type="HAMAP-Rule" id="MF_00761"/>
    </source>
</evidence>
<gene>
    <name evidence="2" type="ORF">ABGN05_27725</name>
</gene>
<dbReference type="InterPro" id="IPR038084">
    <property type="entry name" value="PduO/GlcC-like_sf"/>
</dbReference>
<reference evidence="2 3" key="1">
    <citation type="submission" date="2024-05" db="EMBL/GenBank/DDBJ databases">
        <authorList>
            <person name="Jiang F."/>
        </authorList>
    </citation>
    <scope>NUCLEOTIDE SEQUENCE [LARGE SCALE GENOMIC DNA]</scope>
    <source>
        <strain evidence="2 3">LZ166</strain>
    </source>
</reference>
<protein>
    <recommendedName>
        <fullName evidence="1">UPF0303 protein ABGN05_27725</fullName>
    </recommendedName>
</protein>
<evidence type="ECO:0000313" key="2">
    <source>
        <dbReference type="EMBL" id="MEX0409435.1"/>
    </source>
</evidence>
<dbReference type="EMBL" id="JBDPGJ010000009">
    <property type="protein sequence ID" value="MEX0409435.1"/>
    <property type="molecule type" value="Genomic_DNA"/>
</dbReference>
<dbReference type="InterPro" id="IPR005624">
    <property type="entry name" value="PduO/GlcC-like"/>
</dbReference>
<evidence type="ECO:0000313" key="3">
    <source>
        <dbReference type="Proteomes" id="UP001556692"/>
    </source>
</evidence>